<name>A0A6J6FWM8_9ZZZZ</name>
<sequence>MYRTARLVLRGWREEDLDPFAALCADVDVMEFFPSTLSADESEAMVNRISQRMNDDGFGLWAIEVDGAFAGFTGLNSAASIEGTSFTPCVEVGWRLAKWAWGKGYASEAARESLRIGFEEHQLHSIFSWTTQSNARSESVMRHIGMARRPDLDFDHPNTPNWWGQPHIVYSLERSAWAEYGM</sequence>
<feature type="domain" description="N-acetyltransferase" evidence="1">
    <location>
        <begin position="7"/>
        <end position="175"/>
    </location>
</feature>
<protein>
    <submittedName>
        <fullName evidence="2">Unannotated protein</fullName>
    </submittedName>
</protein>
<dbReference type="SUPFAM" id="SSF55729">
    <property type="entry name" value="Acyl-CoA N-acyltransferases (Nat)"/>
    <property type="match status" value="1"/>
</dbReference>
<evidence type="ECO:0000259" key="1">
    <source>
        <dbReference type="PROSITE" id="PS51186"/>
    </source>
</evidence>
<dbReference type="InterPro" id="IPR051531">
    <property type="entry name" value="N-acetyltransferase"/>
</dbReference>
<proteinExistence type="predicted"/>
<dbReference type="PROSITE" id="PS51186">
    <property type="entry name" value="GNAT"/>
    <property type="match status" value="1"/>
</dbReference>
<dbReference type="AlphaFoldDB" id="A0A6J6FWM8"/>
<organism evidence="2">
    <name type="scientific">freshwater metagenome</name>
    <dbReference type="NCBI Taxonomy" id="449393"/>
    <lineage>
        <taxon>unclassified sequences</taxon>
        <taxon>metagenomes</taxon>
        <taxon>ecological metagenomes</taxon>
    </lineage>
</organism>
<reference evidence="2" key="1">
    <citation type="submission" date="2020-05" db="EMBL/GenBank/DDBJ databases">
        <authorList>
            <person name="Chiriac C."/>
            <person name="Salcher M."/>
            <person name="Ghai R."/>
            <person name="Kavagutti S V."/>
        </authorList>
    </citation>
    <scope>NUCLEOTIDE SEQUENCE</scope>
</reference>
<dbReference type="PANTHER" id="PTHR43792">
    <property type="entry name" value="GNAT FAMILY, PUTATIVE (AFU_ORTHOLOGUE AFUA_3G00765)-RELATED-RELATED"/>
    <property type="match status" value="1"/>
</dbReference>
<dbReference type="EMBL" id="CAEZUL010000010">
    <property type="protein sequence ID" value="CAB4591384.1"/>
    <property type="molecule type" value="Genomic_DNA"/>
</dbReference>
<dbReference type="InterPro" id="IPR000182">
    <property type="entry name" value="GNAT_dom"/>
</dbReference>
<accession>A0A6J6FWM8</accession>
<dbReference type="GO" id="GO:0016747">
    <property type="term" value="F:acyltransferase activity, transferring groups other than amino-acyl groups"/>
    <property type="evidence" value="ECO:0007669"/>
    <property type="project" value="InterPro"/>
</dbReference>
<dbReference type="Pfam" id="PF13302">
    <property type="entry name" value="Acetyltransf_3"/>
    <property type="match status" value="1"/>
</dbReference>
<evidence type="ECO:0000313" key="2">
    <source>
        <dbReference type="EMBL" id="CAB4591384.1"/>
    </source>
</evidence>
<dbReference type="Gene3D" id="3.40.630.30">
    <property type="match status" value="1"/>
</dbReference>
<dbReference type="PANTHER" id="PTHR43792:SF1">
    <property type="entry name" value="N-ACETYLTRANSFERASE DOMAIN-CONTAINING PROTEIN"/>
    <property type="match status" value="1"/>
</dbReference>
<dbReference type="InterPro" id="IPR016181">
    <property type="entry name" value="Acyl_CoA_acyltransferase"/>
</dbReference>
<gene>
    <name evidence="2" type="ORF">UFOPK1808_00173</name>
</gene>